<accession>G8WP51</accession>
<dbReference type="OrthoDB" id="4320214at2"/>
<dbReference type="InterPro" id="IPR003594">
    <property type="entry name" value="HATPase_dom"/>
</dbReference>
<dbReference type="Gene3D" id="3.30.565.10">
    <property type="entry name" value="Histidine kinase-like ATPase, C-terminal domain"/>
    <property type="match status" value="1"/>
</dbReference>
<dbReference type="EMBL" id="CP003219">
    <property type="protein sequence ID" value="AEW94084.1"/>
    <property type="molecule type" value="Genomic_DNA"/>
</dbReference>
<dbReference type="GO" id="GO:0004674">
    <property type="term" value="F:protein serine/threonine kinase activity"/>
    <property type="evidence" value="ECO:0007669"/>
    <property type="project" value="UniProtKB-KW"/>
</dbReference>
<dbReference type="HOGENOM" id="CLU_090336_14_1_11"/>
<dbReference type="InterPro" id="IPR050267">
    <property type="entry name" value="Anti-sigma-factor_SerPK"/>
</dbReference>
<keyword evidence="1" id="KW-0808">Transferase</keyword>
<dbReference type="KEGG" id="scy:SCATT_17130"/>
<dbReference type="Pfam" id="PF13581">
    <property type="entry name" value="HATPase_c_2"/>
    <property type="match status" value="1"/>
</dbReference>
<proteinExistence type="predicted"/>
<dbReference type="PATRIC" id="fig|1003195.11.peg.3265"/>
<dbReference type="CDD" id="cd16936">
    <property type="entry name" value="HATPase_RsbW-like"/>
    <property type="match status" value="1"/>
</dbReference>
<evidence type="ECO:0000313" key="3">
    <source>
        <dbReference type="EMBL" id="AEW94084.1"/>
    </source>
</evidence>
<dbReference type="STRING" id="1003195.SCATT_17130"/>
<sequence>MTYVGSTRFSIPTDPRCLKAARNRVVGAVRAWTGLDAAALDGLRSVASELLANGVEHAPGAPLTVRLRQRDHQVLLEVFDGSSKPPQPRCVPEGAERGRGLVVVAALAEDWGWEPIDVGKRVWVTMKLPEPAGNSAASSVEDALRLCDTGTRLSLNLVPGVA</sequence>
<accession>F8JR01</accession>
<protein>
    <submittedName>
        <fullName evidence="3">Putative PAS/PAC sensor protein</fullName>
    </submittedName>
</protein>
<dbReference type="PANTHER" id="PTHR35526:SF3">
    <property type="entry name" value="ANTI-SIGMA-F FACTOR RSBW"/>
    <property type="match status" value="1"/>
</dbReference>
<dbReference type="AlphaFoldDB" id="F8JR01"/>
<reference evidence="4" key="1">
    <citation type="submission" date="2011-12" db="EMBL/GenBank/DDBJ databases">
        <title>Complete genome sequence of Streptomyces cattleya strain DSM 46488.</title>
        <authorList>
            <person name="Ou H.-Y."/>
            <person name="Li P."/>
            <person name="Zhao C."/>
            <person name="O'Hagan D."/>
            <person name="Deng Z."/>
        </authorList>
    </citation>
    <scope>NUCLEOTIDE SEQUENCE [LARGE SCALE GENOMIC DNA]</scope>
    <source>
        <strain evidence="4">ATCC 35852 / DSM 46488 / JCM 4925 / NBRC 14057 / NRRL 8057</strain>
    </source>
</reference>
<dbReference type="SUPFAM" id="SSF55874">
    <property type="entry name" value="ATPase domain of HSP90 chaperone/DNA topoisomerase II/histidine kinase"/>
    <property type="match status" value="1"/>
</dbReference>
<dbReference type="KEGG" id="sct:SCAT_1719"/>
<evidence type="ECO:0000259" key="2">
    <source>
        <dbReference type="Pfam" id="PF13581"/>
    </source>
</evidence>
<dbReference type="Proteomes" id="UP000007842">
    <property type="component" value="Chromosome"/>
</dbReference>
<dbReference type="RefSeq" id="WP_014142477.1">
    <property type="nucleotide sequence ID" value="NC_016111.1"/>
</dbReference>
<gene>
    <name evidence="3" type="ordered locus">SCATT_17130</name>
</gene>
<feature type="domain" description="Histidine kinase/HSP90-like ATPase" evidence="2">
    <location>
        <begin position="11"/>
        <end position="125"/>
    </location>
</feature>
<organism evidence="3 4">
    <name type="scientific">Streptantibioticus cattleyicolor (strain ATCC 35852 / DSM 46488 / JCM 4925 / NBRC 14057 / NRRL 8057)</name>
    <name type="common">Streptomyces cattleya</name>
    <dbReference type="NCBI Taxonomy" id="1003195"/>
    <lineage>
        <taxon>Bacteria</taxon>
        <taxon>Bacillati</taxon>
        <taxon>Actinomycetota</taxon>
        <taxon>Actinomycetes</taxon>
        <taxon>Kitasatosporales</taxon>
        <taxon>Streptomycetaceae</taxon>
        <taxon>Streptantibioticus</taxon>
    </lineage>
</organism>
<evidence type="ECO:0000313" key="4">
    <source>
        <dbReference type="Proteomes" id="UP000007842"/>
    </source>
</evidence>
<dbReference type="PANTHER" id="PTHR35526">
    <property type="entry name" value="ANTI-SIGMA-F FACTOR RSBW-RELATED"/>
    <property type="match status" value="1"/>
</dbReference>
<dbReference type="eggNOG" id="COG2172">
    <property type="taxonomic scope" value="Bacteria"/>
</dbReference>
<dbReference type="InterPro" id="IPR036890">
    <property type="entry name" value="HATPase_C_sf"/>
</dbReference>
<keyword evidence="1" id="KW-0418">Kinase</keyword>
<keyword evidence="1" id="KW-0723">Serine/threonine-protein kinase</keyword>
<name>F8JR01_STREN</name>
<evidence type="ECO:0000256" key="1">
    <source>
        <dbReference type="ARBA" id="ARBA00022527"/>
    </source>
</evidence>
<keyword evidence="4" id="KW-1185">Reference proteome</keyword>